<sequence>METSHGRRCLRDPSCCCHCISIPTLLLLYTALKKPC</sequence>
<organism evidence="1 2">
    <name type="scientific">Rattus norvegicus</name>
    <name type="common">Rat</name>
    <dbReference type="NCBI Taxonomy" id="10116"/>
    <lineage>
        <taxon>Eukaryota</taxon>
        <taxon>Metazoa</taxon>
        <taxon>Chordata</taxon>
        <taxon>Craniata</taxon>
        <taxon>Vertebrata</taxon>
        <taxon>Euteleostomi</taxon>
        <taxon>Mammalia</taxon>
        <taxon>Eutheria</taxon>
        <taxon>Euarchontoglires</taxon>
        <taxon>Glires</taxon>
        <taxon>Rodentia</taxon>
        <taxon>Myomorpha</taxon>
        <taxon>Muroidea</taxon>
        <taxon>Muridae</taxon>
        <taxon>Murinae</taxon>
        <taxon>Rattus</taxon>
    </lineage>
</organism>
<evidence type="ECO:0000313" key="2">
    <source>
        <dbReference type="Proteomes" id="UP000234681"/>
    </source>
</evidence>
<reference evidence="2" key="1">
    <citation type="submission" date="2005-09" db="EMBL/GenBank/DDBJ databases">
        <authorList>
            <person name="Mural R.J."/>
            <person name="Li P.W."/>
            <person name="Adams M.D."/>
            <person name="Amanatides P.G."/>
            <person name="Baden-Tillson H."/>
            <person name="Barnstead M."/>
            <person name="Chin S.H."/>
            <person name="Dew I."/>
            <person name="Evans C.A."/>
            <person name="Ferriera S."/>
            <person name="Flanigan M."/>
            <person name="Fosler C."/>
            <person name="Glodek A."/>
            <person name="Gu Z."/>
            <person name="Holt R.A."/>
            <person name="Jennings D."/>
            <person name="Kraft C.L."/>
            <person name="Lu F."/>
            <person name="Nguyen T."/>
            <person name="Nusskern D.R."/>
            <person name="Pfannkoch C.M."/>
            <person name="Sitter C."/>
            <person name="Sutton G.G."/>
            <person name="Venter J.C."/>
            <person name="Wang Z."/>
            <person name="Woodage T."/>
            <person name="Zheng X.H."/>
            <person name="Zhong F."/>
        </authorList>
    </citation>
    <scope>NUCLEOTIDE SEQUENCE [LARGE SCALE GENOMIC DNA]</scope>
    <source>
        <strain>BN</strain>
        <strain evidence="2">Sprague-Dawley</strain>
    </source>
</reference>
<name>A6J3R7_RAT</name>
<evidence type="ECO:0000313" key="1">
    <source>
        <dbReference type="EMBL" id="EDL95240.1"/>
    </source>
</evidence>
<gene>
    <name evidence="1" type="ORF">rCG_57828</name>
</gene>
<dbReference type="Proteomes" id="UP000234681">
    <property type="component" value="Chromosome 8"/>
</dbReference>
<dbReference type="EMBL" id="CH473975">
    <property type="protein sequence ID" value="EDL95240.1"/>
    <property type="molecule type" value="Genomic_DNA"/>
</dbReference>
<accession>A6J3R7</accession>
<protein>
    <submittedName>
        <fullName evidence="1">RCG57828</fullName>
    </submittedName>
</protein>
<dbReference type="AlphaFoldDB" id="A6J3R7"/>
<proteinExistence type="predicted"/>